<feature type="region of interest" description="Disordered" evidence="1">
    <location>
        <begin position="270"/>
        <end position="311"/>
    </location>
</feature>
<organism evidence="3 4">
    <name type="scientific">Roridomyces roridus</name>
    <dbReference type="NCBI Taxonomy" id="1738132"/>
    <lineage>
        <taxon>Eukaryota</taxon>
        <taxon>Fungi</taxon>
        <taxon>Dikarya</taxon>
        <taxon>Basidiomycota</taxon>
        <taxon>Agaricomycotina</taxon>
        <taxon>Agaricomycetes</taxon>
        <taxon>Agaricomycetidae</taxon>
        <taxon>Agaricales</taxon>
        <taxon>Marasmiineae</taxon>
        <taxon>Mycenaceae</taxon>
        <taxon>Roridomyces</taxon>
    </lineage>
</organism>
<keyword evidence="4" id="KW-1185">Reference proteome</keyword>
<feature type="compositionally biased region" description="Basic residues" evidence="1">
    <location>
        <begin position="194"/>
        <end position="204"/>
    </location>
</feature>
<keyword evidence="2" id="KW-0472">Membrane</keyword>
<proteinExistence type="predicted"/>
<evidence type="ECO:0000256" key="1">
    <source>
        <dbReference type="SAM" id="MobiDB-lite"/>
    </source>
</evidence>
<sequence>MHRAQTIGHSVDLRERPAPGEWVGVVQETLTMPDCTFGRPSLGMDWPRPVPPGSPPPLQSPAILTPGVLKPRVPPLGPLHAAKQDPKAARIHVNVLAGVFTLLATLVILSFFKFVVMLAFTRFLALTHDTKSRTSSSRPAIHIHIHPARLYRQGMQCIKEVSPSPITSPFPSTSPSPAASASTATPASPAASPSHRHSSRKSRPRPLQIITSAFPALPSTLHCPGLAARRLLLDGPRRSLPSSTRNMTIKLLAAAGTRSASSTLVKNQAVPMPGEPRASKPAPASHCQLRRARQPEGGATSLDISNEAKAPDAEHVMDVQTALGMRRVRRRIVIPDPAMAAEGGVEEPKNRRGIGASACEEEGGGGDFGDDFAQV</sequence>
<accession>A0AAD7BXR1</accession>
<comment type="caution">
    <text evidence="3">The sequence shown here is derived from an EMBL/GenBank/DDBJ whole genome shotgun (WGS) entry which is preliminary data.</text>
</comment>
<feature type="compositionally biased region" description="Acidic residues" evidence="1">
    <location>
        <begin position="359"/>
        <end position="375"/>
    </location>
</feature>
<dbReference type="Proteomes" id="UP001221142">
    <property type="component" value="Unassembled WGS sequence"/>
</dbReference>
<feature type="compositionally biased region" description="Low complexity" evidence="1">
    <location>
        <begin position="175"/>
        <end position="193"/>
    </location>
</feature>
<feature type="region of interest" description="Disordered" evidence="1">
    <location>
        <begin position="339"/>
        <end position="375"/>
    </location>
</feature>
<evidence type="ECO:0000313" key="4">
    <source>
        <dbReference type="Proteomes" id="UP001221142"/>
    </source>
</evidence>
<feature type="transmembrane region" description="Helical" evidence="2">
    <location>
        <begin position="93"/>
        <end position="120"/>
    </location>
</feature>
<feature type="region of interest" description="Disordered" evidence="1">
    <location>
        <begin position="162"/>
        <end position="205"/>
    </location>
</feature>
<dbReference type="AlphaFoldDB" id="A0AAD7BXR1"/>
<dbReference type="EMBL" id="JARKIF010000008">
    <property type="protein sequence ID" value="KAJ7633224.1"/>
    <property type="molecule type" value="Genomic_DNA"/>
</dbReference>
<evidence type="ECO:0000256" key="2">
    <source>
        <dbReference type="SAM" id="Phobius"/>
    </source>
</evidence>
<name>A0AAD7BXR1_9AGAR</name>
<gene>
    <name evidence="3" type="ORF">FB45DRAFT_1058171</name>
</gene>
<keyword evidence="2" id="KW-1133">Transmembrane helix</keyword>
<evidence type="ECO:0000313" key="3">
    <source>
        <dbReference type="EMBL" id="KAJ7633224.1"/>
    </source>
</evidence>
<reference evidence="3" key="1">
    <citation type="submission" date="2023-03" db="EMBL/GenBank/DDBJ databases">
        <title>Massive genome expansion in bonnet fungi (Mycena s.s.) driven by repeated elements and novel gene families across ecological guilds.</title>
        <authorList>
            <consortium name="Lawrence Berkeley National Laboratory"/>
            <person name="Harder C.B."/>
            <person name="Miyauchi S."/>
            <person name="Viragh M."/>
            <person name="Kuo A."/>
            <person name="Thoen E."/>
            <person name="Andreopoulos B."/>
            <person name="Lu D."/>
            <person name="Skrede I."/>
            <person name="Drula E."/>
            <person name="Henrissat B."/>
            <person name="Morin E."/>
            <person name="Kohler A."/>
            <person name="Barry K."/>
            <person name="LaButti K."/>
            <person name="Morin E."/>
            <person name="Salamov A."/>
            <person name="Lipzen A."/>
            <person name="Mereny Z."/>
            <person name="Hegedus B."/>
            <person name="Baldrian P."/>
            <person name="Stursova M."/>
            <person name="Weitz H."/>
            <person name="Taylor A."/>
            <person name="Grigoriev I.V."/>
            <person name="Nagy L.G."/>
            <person name="Martin F."/>
            <person name="Kauserud H."/>
        </authorList>
    </citation>
    <scope>NUCLEOTIDE SEQUENCE</scope>
    <source>
        <strain evidence="3">9284</strain>
    </source>
</reference>
<protein>
    <submittedName>
        <fullName evidence="3">Uncharacterized protein</fullName>
    </submittedName>
</protein>
<keyword evidence="2" id="KW-0812">Transmembrane</keyword>